<accession>A0A2J0YU27</accession>
<dbReference type="InterPro" id="IPR016186">
    <property type="entry name" value="C-type_lectin-like/link_sf"/>
</dbReference>
<dbReference type="Proteomes" id="UP000231987">
    <property type="component" value="Unassembled WGS sequence"/>
</dbReference>
<reference evidence="2 3" key="1">
    <citation type="submission" date="2017-06" db="EMBL/GenBank/DDBJ databases">
        <title>Ensifer strains isolated from leguminous trees and herbs display diverse denitrification phenotypes with some acting as strong N2O sinks.</title>
        <authorList>
            <person name="Woliy K."/>
            <person name="Mania D."/>
            <person name="Bakken L.R."/>
            <person name="Frostegard A."/>
        </authorList>
    </citation>
    <scope>NUCLEOTIDE SEQUENCE [LARGE SCALE GENOMIC DNA]</scope>
    <source>
        <strain evidence="2 3">AC50a</strain>
    </source>
</reference>
<comment type="caution">
    <text evidence="2">The sequence shown here is derived from an EMBL/GenBank/DDBJ whole genome shotgun (WGS) entry which is preliminary data.</text>
</comment>
<evidence type="ECO:0000313" key="2">
    <source>
        <dbReference type="EMBL" id="PJR09898.1"/>
    </source>
</evidence>
<keyword evidence="1" id="KW-0732">Signal</keyword>
<feature type="chain" id="PRO_5014347128" evidence="1">
    <location>
        <begin position="27"/>
        <end position="219"/>
    </location>
</feature>
<dbReference type="AlphaFoldDB" id="A0A2J0YU27"/>
<dbReference type="EMBL" id="NJGD01000026">
    <property type="protein sequence ID" value="PJR09898.1"/>
    <property type="molecule type" value="Genomic_DNA"/>
</dbReference>
<sequence>MKSLSNILMAAGGLTALALLAPPAVAQDAKADMTFFVTSANPGKGADLGGLEGADAHCQQLAKAVGAGDRQWVAYLSTQGDNAVNARDRIGSGPWVNAKGMQIAENVETLHTEQVNINKETALTEKGEQIGGVGDETNLHDILTGSQPDGTAFAAGEDRTCNNWTSSTEGSAMLGHHDRRGRQAGINSWNSAHPSRGGCGTEALKSTGGGGLLYCFAKN</sequence>
<organism evidence="2 3">
    <name type="scientific">Rhizobium meliloti</name>
    <name type="common">Ensifer meliloti</name>
    <name type="synonym">Sinorhizobium meliloti</name>
    <dbReference type="NCBI Taxonomy" id="382"/>
    <lineage>
        <taxon>Bacteria</taxon>
        <taxon>Pseudomonadati</taxon>
        <taxon>Pseudomonadota</taxon>
        <taxon>Alphaproteobacteria</taxon>
        <taxon>Hyphomicrobiales</taxon>
        <taxon>Rhizobiaceae</taxon>
        <taxon>Sinorhizobium/Ensifer group</taxon>
        <taxon>Sinorhizobium</taxon>
    </lineage>
</organism>
<feature type="signal peptide" evidence="1">
    <location>
        <begin position="1"/>
        <end position="26"/>
    </location>
</feature>
<dbReference type="Gene3D" id="3.10.100.10">
    <property type="entry name" value="Mannose-Binding Protein A, subunit A"/>
    <property type="match status" value="1"/>
</dbReference>
<name>A0A2J0YU27_RHIML</name>
<protein>
    <submittedName>
        <fullName evidence="2">Lectin</fullName>
    </submittedName>
</protein>
<proteinExistence type="predicted"/>
<dbReference type="InterPro" id="IPR016187">
    <property type="entry name" value="CTDL_fold"/>
</dbReference>
<dbReference type="RefSeq" id="WP_100674707.1">
    <property type="nucleotide sequence ID" value="NZ_NJGD01000026.1"/>
</dbReference>
<evidence type="ECO:0000313" key="3">
    <source>
        <dbReference type="Proteomes" id="UP000231987"/>
    </source>
</evidence>
<dbReference type="SUPFAM" id="SSF56436">
    <property type="entry name" value="C-type lectin-like"/>
    <property type="match status" value="1"/>
</dbReference>
<evidence type="ECO:0000256" key="1">
    <source>
        <dbReference type="SAM" id="SignalP"/>
    </source>
</evidence>
<gene>
    <name evidence="2" type="ORF">CEJ86_30255</name>
</gene>